<evidence type="ECO:0000313" key="3">
    <source>
        <dbReference type="EMBL" id="MBJ7596559.1"/>
    </source>
</evidence>
<evidence type="ECO:0000256" key="1">
    <source>
        <dbReference type="SAM" id="MobiDB-lite"/>
    </source>
</evidence>
<evidence type="ECO:0000313" key="4">
    <source>
        <dbReference type="Proteomes" id="UP000612893"/>
    </source>
</evidence>
<organism evidence="3 4">
    <name type="scientific">Candidatus Nephthysia bennettiae</name>
    <dbReference type="NCBI Taxonomy" id="3127016"/>
    <lineage>
        <taxon>Bacteria</taxon>
        <taxon>Bacillati</taxon>
        <taxon>Candidatus Dormiibacterota</taxon>
        <taxon>Candidatus Dormibacteria</taxon>
        <taxon>Candidatus Dormibacterales</taxon>
        <taxon>Candidatus Dormibacteraceae</taxon>
        <taxon>Candidatus Nephthysia</taxon>
    </lineage>
</organism>
<evidence type="ECO:0000256" key="2">
    <source>
        <dbReference type="SAM" id="Phobius"/>
    </source>
</evidence>
<keyword evidence="2" id="KW-1133">Transmembrane helix</keyword>
<dbReference type="RefSeq" id="WP_338198388.1">
    <property type="nucleotide sequence ID" value="NZ_JAEKNR010000006.1"/>
</dbReference>
<dbReference type="AlphaFoldDB" id="A0A934JYN0"/>
<dbReference type="Proteomes" id="UP000612893">
    <property type="component" value="Unassembled WGS sequence"/>
</dbReference>
<keyword evidence="2" id="KW-0472">Membrane</keyword>
<reference evidence="3" key="1">
    <citation type="submission" date="2020-10" db="EMBL/GenBank/DDBJ databases">
        <title>Ca. Dormibacterota MAGs.</title>
        <authorList>
            <person name="Montgomery K."/>
        </authorList>
    </citation>
    <scope>NUCLEOTIDE SEQUENCE [LARGE SCALE GENOMIC DNA]</scope>
    <source>
        <strain evidence="3">SC8812_S17_10</strain>
    </source>
</reference>
<keyword evidence="2" id="KW-0812">Transmembrane</keyword>
<gene>
    <name evidence="3" type="ORF">JF922_00510</name>
</gene>
<proteinExistence type="predicted"/>
<comment type="caution">
    <text evidence="3">The sequence shown here is derived from an EMBL/GenBank/DDBJ whole genome shotgun (WGS) entry which is preliminary data.</text>
</comment>
<keyword evidence="4" id="KW-1185">Reference proteome</keyword>
<dbReference type="EMBL" id="JAEKNR010000006">
    <property type="protein sequence ID" value="MBJ7596559.1"/>
    <property type="molecule type" value="Genomic_DNA"/>
</dbReference>
<feature type="transmembrane region" description="Helical" evidence="2">
    <location>
        <begin position="26"/>
        <end position="49"/>
    </location>
</feature>
<name>A0A934JYN0_9BACT</name>
<sequence length="247" mass="25823">MRPAVAERHWRLESVLHPGARPWSQMAVLGGLTAICIAVLAALLATAFISDVGRGKAPAGWGTTVIYPSSAGDSPPRPVSPGQPARRTQPRTVTLQLSDLPPGARFGREGPASFSPSAQPPPSWDVVIRPDPAQPADYESAESLAVVYASDRVAASAMASLAASERAGGATEVAVTTRVGDRQTVWLEQSSSRPGVTIVRVAWQSMNVVGEVGIQAHIGQPGVERAMQLALVEQGRIGAPVSFDEPA</sequence>
<feature type="region of interest" description="Disordered" evidence="1">
    <location>
        <begin position="67"/>
        <end position="123"/>
    </location>
</feature>
<protein>
    <submittedName>
        <fullName evidence="3">Uncharacterized protein</fullName>
    </submittedName>
</protein>
<accession>A0A934JYN0</accession>